<evidence type="ECO:0000313" key="7">
    <source>
        <dbReference type="EMBL" id="WEK29367.1"/>
    </source>
</evidence>
<keyword evidence="4" id="KW-0521">NADP</keyword>
<protein>
    <submittedName>
        <fullName evidence="7">Zinc-dependent alcohol dehydrogenase family protein</fullName>
    </submittedName>
</protein>
<reference evidence="7" key="1">
    <citation type="submission" date="2023-03" db="EMBL/GenBank/DDBJ databases">
        <title>Andean soil-derived lignocellulolytic bacterial consortium as a source of novel taxa and putative plastic-active enzymes.</title>
        <authorList>
            <person name="Diaz-Garcia L."/>
            <person name="Chuvochina M."/>
            <person name="Feuerriegel G."/>
            <person name="Bunk B."/>
            <person name="Sproer C."/>
            <person name="Streit W.R."/>
            <person name="Rodriguez L.M."/>
            <person name="Overmann J."/>
            <person name="Jimenez D.J."/>
        </authorList>
    </citation>
    <scope>NUCLEOTIDE SEQUENCE</scope>
    <source>
        <strain evidence="7">MAG 876</strain>
    </source>
</reference>
<evidence type="ECO:0000256" key="2">
    <source>
        <dbReference type="ARBA" id="ARBA00011881"/>
    </source>
</evidence>
<dbReference type="GO" id="GO:0005737">
    <property type="term" value="C:cytoplasm"/>
    <property type="evidence" value="ECO:0007669"/>
    <property type="project" value="UniProtKB-SubCell"/>
</dbReference>
<dbReference type="SUPFAM" id="SSF51735">
    <property type="entry name" value="NAD(P)-binding Rossmann-fold domains"/>
    <property type="match status" value="1"/>
</dbReference>
<sequence length="331" mass="34653">MTDSMRALVLHDFINNQMVESSVPRPQPLAGQVLVRVVASGVNPIDYKIRTGNAPYAMPALPAILGTDLAGTVEAVGDGVDRFTVGDAVYGLAGGVFGMPGSLAEFVAVDAALLALKPRGLSFREAAALPLVMLTAWEGLVDAAHVRQGQRVLIHGGAGGVGHIAVQLAKAFGAEVYASVSAAKSPVVQAYGAIPIDYQLHQPAEYVEKHTGGKGFDVIYDTVGGATLDASFEAVAHRGHIVSCAAFGTHALATGSLRAMTLSGVFVLLPMLTGNGRAHHGKVLEECSRLIDEGKLKPNLHPRRFFLHEAMEAHNLVESGNAQGKVVIEVC</sequence>
<comment type="subunit">
    <text evidence="2">Homotetramer.</text>
</comment>
<evidence type="ECO:0000259" key="6">
    <source>
        <dbReference type="SMART" id="SM00829"/>
    </source>
</evidence>
<dbReference type="InterPro" id="IPR013154">
    <property type="entry name" value="ADH-like_N"/>
</dbReference>
<gene>
    <name evidence="7" type="ORF">P0Y58_21020</name>
</gene>
<organism evidence="7 8">
    <name type="scientific">Candidatus Pseudomonas phytovorans</name>
    <dbReference type="NCBI Taxonomy" id="3121377"/>
    <lineage>
        <taxon>Bacteria</taxon>
        <taxon>Pseudomonadati</taxon>
        <taxon>Pseudomonadota</taxon>
        <taxon>Gammaproteobacteria</taxon>
        <taxon>Pseudomonadales</taxon>
        <taxon>Pseudomonadaceae</taxon>
        <taxon>Pseudomonas</taxon>
    </lineage>
</organism>
<dbReference type="InterPro" id="IPR051603">
    <property type="entry name" value="Zinc-ADH_QOR/CCCR"/>
</dbReference>
<keyword evidence="5" id="KW-0694">RNA-binding</keyword>
<comment type="subcellular location">
    <subcellularLocation>
        <location evidence="1">Cytoplasm</location>
    </subcellularLocation>
</comment>
<dbReference type="GO" id="GO:0003723">
    <property type="term" value="F:RNA binding"/>
    <property type="evidence" value="ECO:0007669"/>
    <property type="project" value="UniProtKB-KW"/>
</dbReference>
<dbReference type="GO" id="GO:0016491">
    <property type="term" value="F:oxidoreductase activity"/>
    <property type="evidence" value="ECO:0007669"/>
    <property type="project" value="InterPro"/>
</dbReference>
<dbReference type="Gene3D" id="3.90.180.10">
    <property type="entry name" value="Medium-chain alcohol dehydrogenases, catalytic domain"/>
    <property type="match status" value="1"/>
</dbReference>
<evidence type="ECO:0000256" key="4">
    <source>
        <dbReference type="ARBA" id="ARBA00022857"/>
    </source>
</evidence>
<evidence type="ECO:0000256" key="1">
    <source>
        <dbReference type="ARBA" id="ARBA00004496"/>
    </source>
</evidence>
<dbReference type="GO" id="GO:0008270">
    <property type="term" value="F:zinc ion binding"/>
    <property type="evidence" value="ECO:0007669"/>
    <property type="project" value="InterPro"/>
</dbReference>
<dbReference type="Pfam" id="PF08240">
    <property type="entry name" value="ADH_N"/>
    <property type="match status" value="1"/>
</dbReference>
<dbReference type="Pfam" id="PF13602">
    <property type="entry name" value="ADH_zinc_N_2"/>
    <property type="match status" value="1"/>
</dbReference>
<dbReference type="InterPro" id="IPR036291">
    <property type="entry name" value="NAD(P)-bd_dom_sf"/>
</dbReference>
<dbReference type="Gene3D" id="3.40.50.720">
    <property type="entry name" value="NAD(P)-binding Rossmann-like Domain"/>
    <property type="match status" value="1"/>
</dbReference>
<keyword evidence="3" id="KW-0963">Cytoplasm</keyword>
<accession>A0AAJ5WET5</accession>
<dbReference type="InterPro" id="IPR011032">
    <property type="entry name" value="GroES-like_sf"/>
</dbReference>
<dbReference type="PANTHER" id="PTHR44154:SF1">
    <property type="entry name" value="QUINONE OXIDOREDUCTASE"/>
    <property type="match status" value="1"/>
</dbReference>
<dbReference type="SMART" id="SM00829">
    <property type="entry name" value="PKS_ER"/>
    <property type="match status" value="1"/>
</dbReference>
<dbReference type="InterPro" id="IPR002364">
    <property type="entry name" value="Quin_OxRdtase/zeta-crystal_CS"/>
</dbReference>
<feature type="domain" description="Enoyl reductase (ER)" evidence="6">
    <location>
        <begin position="3"/>
        <end position="328"/>
    </location>
</feature>
<dbReference type="PANTHER" id="PTHR44154">
    <property type="entry name" value="QUINONE OXIDOREDUCTASE"/>
    <property type="match status" value="1"/>
</dbReference>
<dbReference type="Proteomes" id="UP001216329">
    <property type="component" value="Chromosome"/>
</dbReference>
<dbReference type="PROSITE" id="PS01162">
    <property type="entry name" value="QOR_ZETA_CRYSTAL"/>
    <property type="match status" value="1"/>
</dbReference>
<evidence type="ECO:0000313" key="8">
    <source>
        <dbReference type="Proteomes" id="UP001216329"/>
    </source>
</evidence>
<dbReference type="CDD" id="cd08272">
    <property type="entry name" value="MDR6"/>
    <property type="match status" value="1"/>
</dbReference>
<dbReference type="AlphaFoldDB" id="A0AAJ5WET5"/>
<evidence type="ECO:0000256" key="5">
    <source>
        <dbReference type="ARBA" id="ARBA00022884"/>
    </source>
</evidence>
<evidence type="ECO:0000256" key="3">
    <source>
        <dbReference type="ARBA" id="ARBA00022490"/>
    </source>
</evidence>
<dbReference type="EMBL" id="CP119325">
    <property type="protein sequence ID" value="WEK29367.1"/>
    <property type="molecule type" value="Genomic_DNA"/>
</dbReference>
<proteinExistence type="predicted"/>
<dbReference type="InterPro" id="IPR020843">
    <property type="entry name" value="ER"/>
</dbReference>
<dbReference type="SUPFAM" id="SSF50129">
    <property type="entry name" value="GroES-like"/>
    <property type="match status" value="1"/>
</dbReference>
<name>A0AAJ5WET5_9PSED</name>